<dbReference type="CDD" id="cd00054">
    <property type="entry name" value="EGF_CA"/>
    <property type="match status" value="5"/>
</dbReference>
<dbReference type="SUPFAM" id="SSF49899">
    <property type="entry name" value="Concanavalin A-like lectins/glucanases"/>
    <property type="match status" value="1"/>
</dbReference>
<evidence type="ECO:0000256" key="5">
    <source>
        <dbReference type="ARBA" id="ARBA00022614"/>
    </source>
</evidence>
<reference evidence="16 17" key="1">
    <citation type="journal article" date="2018" name="Gigascience">
        <title>Genomes of trombidid mites reveal novel predicted allergens and laterally-transferred genes associated with secondary metabolism.</title>
        <authorList>
            <person name="Dong X."/>
            <person name="Chaisiri K."/>
            <person name="Xia D."/>
            <person name="Armstrong S.D."/>
            <person name="Fang Y."/>
            <person name="Donnelly M.J."/>
            <person name="Kadowaki T."/>
            <person name="McGarry J.W."/>
            <person name="Darby A.C."/>
            <person name="Makepeace B.L."/>
        </authorList>
    </citation>
    <scope>NUCLEOTIDE SEQUENCE [LARGE SCALE GENOMIC DNA]</scope>
    <source>
        <strain evidence="16">UoL-WK</strain>
    </source>
</reference>
<keyword evidence="7" id="KW-0677">Repeat</keyword>
<dbReference type="PROSITE" id="PS01185">
    <property type="entry name" value="CTCK_1"/>
    <property type="match status" value="1"/>
</dbReference>
<evidence type="ECO:0000256" key="11">
    <source>
        <dbReference type="PROSITE-ProRule" id="PRU00076"/>
    </source>
</evidence>
<feature type="disulfide bond" evidence="11">
    <location>
        <begin position="710"/>
        <end position="719"/>
    </location>
</feature>
<feature type="disulfide bond" evidence="11">
    <location>
        <begin position="672"/>
        <end position="681"/>
    </location>
</feature>
<dbReference type="Gene3D" id="3.80.10.10">
    <property type="entry name" value="Ribonuclease Inhibitor"/>
    <property type="match status" value="3"/>
</dbReference>
<feature type="disulfide bond" evidence="11">
    <location>
        <begin position="974"/>
        <end position="983"/>
    </location>
</feature>
<sequence>MFAIAKIFFEKNNERYLILFFIFFFSSRFAPFFNTSYFLFFSLRSHLVNNRHLGENPFICDCNLKWLASYLQKHPIETSDARCDGPRRIQRRRITALDPSKFKCLGSEEVRTRNAGNCLVDKECPTSCVCEGTIVDCSQKNLREIPEDIPLFTSELRLNGNSISKVRNNGIFKRLLNLQRLDLRQNQISDIEDGSFLGASNLNDLLLTQNKLTHIRPRMVLRNNFLTSISNDTFADLVTIRLLSLYENKIRCIKPGAFDKLKSLSTLNLLSNPLHCNCHMKWFSEWLRKNNIATGNPICQSPERLKGVPIQDVEAGDFVCNENDKDSADDFCELDSLCPSKCHCQGTLVRCSQKKLTIIPNYISNATTELYLDVNDIATVSSSINKLTELKRLDLSNNRISLLPDFAFSNLTKLETLILSYNKLECIQAESFKGLKSLRILSLHGNDISLIPNGAFKDLVSITHIALGSNPLYCDCNLRWMSEWIKKDYKEPGIAKCSEPRSMRDKLILTTPTDQFVCLSEPEPTVLAKCDACYGFPCKNGATCVTQPLRQFRCICAPGFYGDRCEFKIDACFGNPCENGGTCKVLEAGRFSCHCLSGFEGYRCEINIDDCVSNKCEHGACVDGVGNYRCKCEDGFTGDYCEKKIEFCSKEFNPCKNGGTCFDHKTYYNCSCPLGWKGDNCTENVDDCVDHACQNRGICIDEVNGYRCQCPDSFGGTFCELAPLVEMLYPQTSPCQQHDCKHGVCFQPNGGTDYICKCHSGFTGKRCDLLASVSFNEGSYLAFDPLSTKPIANVTLSFATKKENGVLLYFGENEHLAIELFRGRIRVSLDVGNYPVSTMFSYEEVSDGKYHTLKFLLVKKNFTLQVDDGMVRTIVNEGSKEFLEVQKPLYIGGLPKTLSTSALQKYHIWNDSSFEGCMTKIYVNGNLKDIMVANQQRGVTPGCASFEQRDVCENHLCQKGRCLPTDHLSYECKCKPGWSGPFCDQAPTCQKQVKREHIHENGCRSVRKVKRAECSGSCGSHCCKPVKNKVRSVKMVCPSGVEYTKNVEIVRKCGCSKKC</sequence>
<dbReference type="FunFam" id="2.10.25.10:FF:000045">
    <property type="entry name" value="Slit guidance ligand 2"/>
    <property type="match status" value="1"/>
</dbReference>
<accession>A0A3S3R3S5</accession>
<dbReference type="PROSITE" id="PS50025">
    <property type="entry name" value="LAM_G_DOMAIN"/>
    <property type="match status" value="1"/>
</dbReference>
<dbReference type="Pfam" id="PF01462">
    <property type="entry name" value="LRRNT"/>
    <property type="match status" value="1"/>
</dbReference>
<keyword evidence="8" id="KW-0524">Neurogenesis</keyword>
<comment type="caution">
    <text evidence="16">The sequence shown here is derived from an EMBL/GenBank/DDBJ whole genome shotgun (WGS) entry which is preliminary data.</text>
</comment>
<evidence type="ECO:0000256" key="2">
    <source>
        <dbReference type="ARBA" id="ARBA00022473"/>
    </source>
</evidence>
<dbReference type="InterPro" id="IPR009030">
    <property type="entry name" value="Growth_fac_rcpt_cys_sf"/>
</dbReference>
<dbReference type="PROSITE" id="PS01186">
    <property type="entry name" value="EGF_2"/>
    <property type="match status" value="6"/>
</dbReference>
<feature type="domain" description="CTCK" evidence="13">
    <location>
        <begin position="983"/>
        <end position="1059"/>
    </location>
</feature>
<dbReference type="STRING" id="1965070.A0A3S3R3S5"/>
<feature type="disulfide bond" evidence="11">
    <location>
        <begin position="556"/>
        <end position="565"/>
    </location>
</feature>
<dbReference type="Pfam" id="PF01463">
    <property type="entry name" value="LRRCT"/>
    <property type="match status" value="3"/>
</dbReference>
<evidence type="ECO:0000256" key="8">
    <source>
        <dbReference type="ARBA" id="ARBA00022902"/>
    </source>
</evidence>
<dbReference type="SMART" id="SM00282">
    <property type="entry name" value="LamG"/>
    <property type="match status" value="1"/>
</dbReference>
<dbReference type="SMART" id="SM00082">
    <property type="entry name" value="LRRCT"/>
    <property type="match status" value="3"/>
</dbReference>
<dbReference type="GO" id="GO:0005576">
    <property type="term" value="C:extracellular region"/>
    <property type="evidence" value="ECO:0007669"/>
    <property type="project" value="UniProtKB-SubCell"/>
</dbReference>
<feature type="disulfide bond" evidence="11">
    <location>
        <begin position="735"/>
        <end position="745"/>
    </location>
</feature>
<dbReference type="PANTHER" id="PTHR45836:SF4">
    <property type="entry name" value="PROTEIN SLIT"/>
    <property type="match status" value="1"/>
</dbReference>
<dbReference type="GO" id="GO:0007411">
    <property type="term" value="P:axon guidance"/>
    <property type="evidence" value="ECO:0007669"/>
    <property type="project" value="TreeGrafter"/>
</dbReference>
<dbReference type="FunFam" id="2.10.25.10:FF:000054">
    <property type="entry name" value="Slit guidance ligand 2"/>
    <property type="match status" value="1"/>
</dbReference>
<dbReference type="PROSITE" id="PS51450">
    <property type="entry name" value="LRR"/>
    <property type="match status" value="4"/>
</dbReference>
<feature type="transmembrane region" description="Helical" evidence="12">
    <location>
        <begin position="16"/>
        <end position="40"/>
    </location>
</feature>
<feature type="disulfide bond" evidence="11">
    <location>
        <begin position="952"/>
        <end position="962"/>
    </location>
</feature>
<dbReference type="GO" id="GO:0048495">
    <property type="term" value="F:Roundabout binding"/>
    <property type="evidence" value="ECO:0007669"/>
    <property type="project" value="TreeGrafter"/>
</dbReference>
<organism evidence="16 17">
    <name type="scientific">Dinothrombium tinctorium</name>
    <dbReference type="NCBI Taxonomy" id="1965070"/>
    <lineage>
        <taxon>Eukaryota</taxon>
        <taxon>Metazoa</taxon>
        <taxon>Ecdysozoa</taxon>
        <taxon>Arthropoda</taxon>
        <taxon>Chelicerata</taxon>
        <taxon>Arachnida</taxon>
        <taxon>Acari</taxon>
        <taxon>Acariformes</taxon>
        <taxon>Trombidiformes</taxon>
        <taxon>Prostigmata</taxon>
        <taxon>Anystina</taxon>
        <taxon>Parasitengona</taxon>
        <taxon>Trombidioidea</taxon>
        <taxon>Trombidiidae</taxon>
        <taxon>Dinothrombium</taxon>
    </lineage>
</organism>
<evidence type="ECO:0000256" key="4">
    <source>
        <dbReference type="ARBA" id="ARBA00022536"/>
    </source>
</evidence>
<dbReference type="Gene3D" id="2.60.120.200">
    <property type="match status" value="1"/>
</dbReference>
<evidence type="ECO:0000259" key="14">
    <source>
        <dbReference type="PROSITE" id="PS50025"/>
    </source>
</evidence>
<dbReference type="InterPro" id="IPR000742">
    <property type="entry name" value="EGF"/>
</dbReference>
<dbReference type="SMART" id="SM00179">
    <property type="entry name" value="EGF_CA"/>
    <property type="match status" value="6"/>
</dbReference>
<dbReference type="SMART" id="SM00369">
    <property type="entry name" value="LRR_TYP"/>
    <property type="match status" value="6"/>
</dbReference>
<feature type="disulfide bond" evidence="11">
    <location>
        <begin position="595"/>
        <end position="604"/>
    </location>
</feature>
<keyword evidence="6" id="KW-0732">Signal</keyword>
<evidence type="ECO:0000256" key="9">
    <source>
        <dbReference type="ARBA" id="ARBA00023157"/>
    </source>
</evidence>
<feature type="domain" description="EGF-like" evidence="15">
    <location>
        <begin position="607"/>
        <end position="642"/>
    </location>
</feature>
<dbReference type="InterPro" id="IPR006207">
    <property type="entry name" value="Cys_knot_C"/>
</dbReference>
<evidence type="ECO:0000256" key="10">
    <source>
        <dbReference type="ARBA" id="ARBA00023180"/>
    </source>
</evidence>
<evidence type="ECO:0000313" key="17">
    <source>
        <dbReference type="Proteomes" id="UP000285301"/>
    </source>
</evidence>
<keyword evidence="4 11" id="KW-0245">EGF-like domain</keyword>
<feature type="domain" description="Laminin G" evidence="14">
    <location>
        <begin position="770"/>
        <end position="943"/>
    </location>
</feature>
<evidence type="ECO:0000313" key="16">
    <source>
        <dbReference type="EMBL" id="RWS18005.1"/>
    </source>
</evidence>
<dbReference type="InterPro" id="IPR001791">
    <property type="entry name" value="Laminin_G"/>
</dbReference>
<dbReference type="PANTHER" id="PTHR45836">
    <property type="entry name" value="SLIT HOMOLOG"/>
    <property type="match status" value="1"/>
</dbReference>
<dbReference type="PROSITE" id="PS00010">
    <property type="entry name" value="ASX_HYDROXYL"/>
    <property type="match status" value="3"/>
</dbReference>
<dbReference type="InterPro" id="IPR001611">
    <property type="entry name" value="Leu-rich_rpt"/>
</dbReference>
<evidence type="ECO:0000256" key="12">
    <source>
        <dbReference type="SAM" id="Phobius"/>
    </source>
</evidence>
<dbReference type="PROSITE" id="PS00022">
    <property type="entry name" value="EGF_1"/>
    <property type="match status" value="7"/>
</dbReference>
<evidence type="ECO:0000256" key="7">
    <source>
        <dbReference type="ARBA" id="ARBA00022737"/>
    </source>
</evidence>
<dbReference type="FunFam" id="2.10.25.10:FF:000556">
    <property type="entry name" value="Blast:Protein slit"/>
    <property type="match status" value="1"/>
</dbReference>
<dbReference type="InterPro" id="IPR032675">
    <property type="entry name" value="LRR_dom_sf"/>
</dbReference>
<dbReference type="GO" id="GO:0008201">
    <property type="term" value="F:heparin binding"/>
    <property type="evidence" value="ECO:0007669"/>
    <property type="project" value="TreeGrafter"/>
</dbReference>
<keyword evidence="10" id="KW-0325">Glycoprotein</keyword>
<feature type="domain" description="EGF-like" evidence="15">
    <location>
        <begin position="684"/>
        <end position="720"/>
    </location>
</feature>
<protein>
    <submittedName>
        <fullName evidence="16">Protein slit-like protein</fullName>
    </submittedName>
</protein>
<feature type="domain" description="EGF-like" evidence="15">
    <location>
        <begin position="731"/>
        <end position="768"/>
    </location>
</feature>
<evidence type="ECO:0000256" key="6">
    <source>
        <dbReference type="ARBA" id="ARBA00022729"/>
    </source>
</evidence>
<feature type="domain" description="EGF-like" evidence="15">
    <location>
        <begin position="644"/>
        <end position="682"/>
    </location>
</feature>
<dbReference type="InterPro" id="IPR003591">
    <property type="entry name" value="Leu-rich_rpt_typical-subtyp"/>
</dbReference>
<keyword evidence="2" id="KW-0217">Developmental protein</keyword>
<dbReference type="InterPro" id="IPR018097">
    <property type="entry name" value="EGF_Ca-bd_CS"/>
</dbReference>
<keyword evidence="12" id="KW-0472">Membrane</keyword>
<dbReference type="PROSITE" id="PS50026">
    <property type="entry name" value="EGF_3"/>
    <property type="match status" value="7"/>
</dbReference>
<dbReference type="InterPro" id="IPR013320">
    <property type="entry name" value="ConA-like_dom_sf"/>
</dbReference>
<dbReference type="SUPFAM" id="SSF57184">
    <property type="entry name" value="Growth factor receptor domain"/>
    <property type="match status" value="1"/>
</dbReference>
<proteinExistence type="predicted"/>
<dbReference type="AlphaFoldDB" id="A0A3S3R3S5"/>
<feature type="disulfide bond" evidence="11">
    <location>
        <begin position="632"/>
        <end position="641"/>
    </location>
</feature>
<keyword evidence="12" id="KW-1133">Transmembrane helix</keyword>
<dbReference type="FunFam" id="2.10.25.10:FF:000173">
    <property type="entry name" value="Neurogenic locus notch protein 2"/>
    <property type="match status" value="1"/>
</dbReference>
<dbReference type="PROSITE" id="PS01187">
    <property type="entry name" value="EGF_CA"/>
    <property type="match status" value="2"/>
</dbReference>
<dbReference type="GO" id="GO:0048513">
    <property type="term" value="P:animal organ development"/>
    <property type="evidence" value="ECO:0007669"/>
    <property type="project" value="UniProtKB-ARBA"/>
</dbReference>
<dbReference type="FunFam" id="2.10.25.10:FF:000004">
    <property type="entry name" value="Neurogenic locus notch 1"/>
    <property type="match status" value="1"/>
</dbReference>
<dbReference type="InterPro" id="IPR000372">
    <property type="entry name" value="LRRNT"/>
</dbReference>
<dbReference type="InterPro" id="IPR000483">
    <property type="entry name" value="Cys-rich_flank_reg_C"/>
</dbReference>
<dbReference type="SMART" id="SM00365">
    <property type="entry name" value="LRR_SD22"/>
    <property type="match status" value="5"/>
</dbReference>
<feature type="disulfide bond" evidence="11">
    <location>
        <begin position="758"/>
        <end position="767"/>
    </location>
</feature>
<keyword evidence="9 11" id="KW-1015">Disulfide bond</keyword>
<feature type="domain" description="EGF-like" evidence="15">
    <location>
        <begin position="948"/>
        <end position="984"/>
    </location>
</feature>
<feature type="disulfide bond" evidence="11">
    <location>
        <begin position="611"/>
        <end position="621"/>
    </location>
</feature>
<dbReference type="FunFam" id="3.80.10.10:FF:000002">
    <property type="entry name" value="Slit guidance ligand 2"/>
    <property type="match status" value="1"/>
</dbReference>
<dbReference type="FunFam" id="3.80.10.10:FF:000004">
    <property type="entry name" value="Slit guidance ligand 2"/>
    <property type="match status" value="1"/>
</dbReference>
<dbReference type="Gene3D" id="2.10.25.10">
    <property type="entry name" value="Laminin"/>
    <property type="match status" value="7"/>
</dbReference>
<dbReference type="InterPro" id="IPR001881">
    <property type="entry name" value="EGF-like_Ca-bd_dom"/>
</dbReference>
<comment type="caution">
    <text evidence="11">Lacks conserved residue(s) required for the propagation of feature annotation.</text>
</comment>
<feature type="domain" description="EGF-like" evidence="15">
    <location>
        <begin position="568"/>
        <end position="605"/>
    </location>
</feature>
<keyword evidence="3" id="KW-0964">Secreted</keyword>
<name>A0A3S3R3S5_9ACAR</name>
<dbReference type="Pfam" id="PF00008">
    <property type="entry name" value="EGF"/>
    <property type="match status" value="4"/>
</dbReference>
<dbReference type="Pfam" id="PF12661">
    <property type="entry name" value="hEGF"/>
    <property type="match status" value="1"/>
</dbReference>
<evidence type="ECO:0000256" key="3">
    <source>
        <dbReference type="ARBA" id="ARBA00022525"/>
    </source>
</evidence>
<dbReference type="InterPro" id="IPR013032">
    <property type="entry name" value="EGF-like_CS"/>
</dbReference>
<dbReference type="InterPro" id="IPR000152">
    <property type="entry name" value="EGF-type_Asp/Asn_hydroxyl_site"/>
</dbReference>
<dbReference type="PROSITE" id="PS01225">
    <property type="entry name" value="CTCK_2"/>
    <property type="match status" value="1"/>
</dbReference>
<comment type="subcellular location">
    <subcellularLocation>
        <location evidence="1">Secreted</location>
    </subcellularLocation>
</comment>
<dbReference type="CDD" id="cd00110">
    <property type="entry name" value="LamG"/>
    <property type="match status" value="1"/>
</dbReference>
<dbReference type="EMBL" id="NCKU01000008">
    <property type="protein sequence ID" value="RWS18005.1"/>
    <property type="molecule type" value="Genomic_DNA"/>
</dbReference>
<dbReference type="SUPFAM" id="SSF52058">
    <property type="entry name" value="L domain-like"/>
    <property type="match status" value="2"/>
</dbReference>
<gene>
    <name evidence="16" type="ORF">B4U79_11999</name>
</gene>
<dbReference type="SMART" id="SM00041">
    <property type="entry name" value="CT"/>
    <property type="match status" value="1"/>
</dbReference>
<dbReference type="SMART" id="SM00181">
    <property type="entry name" value="EGF"/>
    <property type="match status" value="7"/>
</dbReference>
<keyword evidence="5" id="KW-0433">Leucine-rich repeat</keyword>
<keyword evidence="17" id="KW-1185">Reference proteome</keyword>
<dbReference type="Proteomes" id="UP000285301">
    <property type="component" value="Unassembled WGS sequence"/>
</dbReference>
<dbReference type="Pfam" id="PF13855">
    <property type="entry name" value="LRR_8"/>
    <property type="match status" value="3"/>
</dbReference>
<evidence type="ECO:0000259" key="13">
    <source>
        <dbReference type="PROSITE" id="PS01225"/>
    </source>
</evidence>
<feature type="domain" description="EGF-like" evidence="15">
    <location>
        <begin position="531"/>
        <end position="566"/>
    </location>
</feature>
<dbReference type="OrthoDB" id="283575at2759"/>
<evidence type="ECO:0000259" key="15">
    <source>
        <dbReference type="PROSITE" id="PS50026"/>
    </source>
</evidence>
<evidence type="ECO:0000256" key="1">
    <source>
        <dbReference type="ARBA" id="ARBA00004613"/>
    </source>
</evidence>
<dbReference type="SUPFAM" id="SSF57196">
    <property type="entry name" value="EGF/Laminin"/>
    <property type="match status" value="3"/>
</dbReference>
<dbReference type="GO" id="GO:0005509">
    <property type="term" value="F:calcium ion binding"/>
    <property type="evidence" value="ECO:0007669"/>
    <property type="project" value="InterPro"/>
</dbReference>
<dbReference type="FunFam" id="2.10.25.10:FF:000587">
    <property type="entry name" value="Slit 2"/>
    <property type="match status" value="1"/>
</dbReference>
<dbReference type="Pfam" id="PF00054">
    <property type="entry name" value="Laminin_G_1"/>
    <property type="match status" value="1"/>
</dbReference>
<dbReference type="SMART" id="SM00013">
    <property type="entry name" value="LRRNT"/>
    <property type="match status" value="2"/>
</dbReference>
<keyword evidence="12" id="KW-0812">Transmembrane</keyword>
<dbReference type="InterPro" id="IPR051355">
    <property type="entry name" value="Notch/Slit_guidance"/>
</dbReference>